<protein>
    <submittedName>
        <fullName evidence="2">Cbb3-type cytochrome c oxidase subunit 3</fullName>
    </submittedName>
</protein>
<dbReference type="Pfam" id="PF05545">
    <property type="entry name" value="FixQ"/>
    <property type="match status" value="1"/>
</dbReference>
<feature type="transmembrane region" description="Helical" evidence="1">
    <location>
        <begin position="12"/>
        <end position="31"/>
    </location>
</feature>
<name>A0ABY4W3F6_9PROT</name>
<keyword evidence="1" id="KW-0472">Membrane</keyword>
<dbReference type="EMBL" id="CP098747">
    <property type="protein sequence ID" value="USG60422.1"/>
    <property type="molecule type" value="Genomic_DNA"/>
</dbReference>
<gene>
    <name evidence="2" type="ORF">NBZ79_14720</name>
</gene>
<accession>A0ABY4W3F6</accession>
<dbReference type="Proteomes" id="UP001056291">
    <property type="component" value="Chromosome"/>
</dbReference>
<reference evidence="2" key="1">
    <citation type="submission" date="2022-06" db="EMBL/GenBank/DDBJ databases">
        <title>Sneathiella actinostolidae sp. nov., isolated from a sea anemonein the Western Pacific Ocean.</title>
        <authorList>
            <person name="Wei M.J."/>
        </authorList>
    </citation>
    <scope>NUCLEOTIDE SEQUENCE</scope>
    <source>
        <strain evidence="2">PHK-P5</strain>
    </source>
</reference>
<evidence type="ECO:0000313" key="3">
    <source>
        <dbReference type="Proteomes" id="UP001056291"/>
    </source>
</evidence>
<dbReference type="RefSeq" id="WP_251933303.1">
    <property type="nucleotide sequence ID" value="NZ_CP098747.1"/>
</dbReference>
<sequence>MDYNSVSAFAQSYGLLYLFGVFLIVLAYALWPRNKEKFDKAAQIPLEED</sequence>
<keyword evidence="3" id="KW-1185">Reference proteome</keyword>
<keyword evidence="1" id="KW-1133">Transmembrane helix</keyword>
<dbReference type="CDD" id="cd01324">
    <property type="entry name" value="cbb3_Oxidase_CcoQ"/>
    <property type="match status" value="1"/>
</dbReference>
<evidence type="ECO:0000313" key="2">
    <source>
        <dbReference type="EMBL" id="USG60422.1"/>
    </source>
</evidence>
<evidence type="ECO:0000256" key="1">
    <source>
        <dbReference type="SAM" id="Phobius"/>
    </source>
</evidence>
<organism evidence="2 3">
    <name type="scientific">Sneathiella marina</name>
    <dbReference type="NCBI Taxonomy" id="2950108"/>
    <lineage>
        <taxon>Bacteria</taxon>
        <taxon>Pseudomonadati</taxon>
        <taxon>Pseudomonadota</taxon>
        <taxon>Alphaproteobacteria</taxon>
        <taxon>Sneathiellales</taxon>
        <taxon>Sneathiellaceae</taxon>
        <taxon>Sneathiella</taxon>
    </lineage>
</organism>
<dbReference type="InterPro" id="IPR008621">
    <property type="entry name" value="Cbb3-typ_cyt_oxidase_comp"/>
</dbReference>
<proteinExistence type="predicted"/>
<keyword evidence="1" id="KW-0812">Transmembrane</keyword>